<evidence type="ECO:0000313" key="3">
    <source>
        <dbReference type="Proteomes" id="UP001652623"/>
    </source>
</evidence>
<dbReference type="InterPro" id="IPR057207">
    <property type="entry name" value="FBXL15_LRR"/>
</dbReference>
<dbReference type="InterPro" id="IPR006553">
    <property type="entry name" value="Leu-rich_rpt_Cys-con_subtyp"/>
</dbReference>
<dbReference type="GO" id="GO:0031146">
    <property type="term" value="P:SCF-dependent proteasomal ubiquitin-dependent protein catabolic process"/>
    <property type="evidence" value="ECO:0007669"/>
    <property type="project" value="TreeGrafter"/>
</dbReference>
<dbReference type="RefSeq" id="XP_015889008.1">
    <property type="nucleotide sequence ID" value="XM_016033522.4"/>
</dbReference>
<feature type="compositionally biased region" description="Basic and acidic residues" evidence="1">
    <location>
        <begin position="1"/>
        <end position="10"/>
    </location>
</feature>
<accession>A0A6P4AS96</accession>
<dbReference type="GO" id="GO:0019005">
    <property type="term" value="C:SCF ubiquitin ligase complex"/>
    <property type="evidence" value="ECO:0007669"/>
    <property type="project" value="TreeGrafter"/>
</dbReference>
<dbReference type="InParanoid" id="A0A6P4AS96"/>
<feature type="domain" description="F-box/LRR-repeat protein 15-like leucin rich repeat" evidence="2">
    <location>
        <begin position="793"/>
        <end position="947"/>
    </location>
</feature>
<dbReference type="Pfam" id="PF25372">
    <property type="entry name" value="DUF7885"/>
    <property type="match status" value="1"/>
</dbReference>
<feature type="compositionally biased region" description="Basic and acidic residues" evidence="1">
    <location>
        <begin position="169"/>
        <end position="181"/>
    </location>
</feature>
<dbReference type="SMR" id="A0A6P4AS96"/>
<dbReference type="SMART" id="SM00367">
    <property type="entry name" value="LRR_CC"/>
    <property type="match status" value="6"/>
</dbReference>
<feature type="compositionally biased region" description="Low complexity" evidence="1">
    <location>
        <begin position="42"/>
        <end position="51"/>
    </location>
</feature>
<dbReference type="PANTHER" id="PTHR13318:SF101">
    <property type="entry name" value="F-BOX_LRR PROTEIN"/>
    <property type="match status" value="1"/>
</dbReference>
<evidence type="ECO:0000256" key="1">
    <source>
        <dbReference type="SAM" id="MobiDB-lite"/>
    </source>
</evidence>
<keyword evidence="3" id="KW-1185">Reference proteome</keyword>
<protein>
    <submittedName>
        <fullName evidence="4">Uncharacterized protein LOC107423875 isoform X1</fullName>
    </submittedName>
</protein>
<name>A0A6P4AS96_ZIZJJ</name>
<feature type="region of interest" description="Disordered" evidence="1">
    <location>
        <begin position="157"/>
        <end position="181"/>
    </location>
</feature>
<dbReference type="FunCoup" id="A0A6P4AS96">
    <property type="interactions" value="23"/>
</dbReference>
<evidence type="ECO:0000259" key="2">
    <source>
        <dbReference type="Pfam" id="PF25372"/>
    </source>
</evidence>
<feature type="region of interest" description="Disordered" evidence="1">
    <location>
        <begin position="543"/>
        <end position="567"/>
    </location>
</feature>
<dbReference type="Proteomes" id="UP001652623">
    <property type="component" value="Chromosome 7"/>
</dbReference>
<dbReference type="AlphaFoldDB" id="A0A6P4AS96"/>
<organism evidence="3 4">
    <name type="scientific">Ziziphus jujuba</name>
    <name type="common">Chinese jujube</name>
    <name type="synonym">Ziziphus sativa</name>
    <dbReference type="NCBI Taxonomy" id="326968"/>
    <lineage>
        <taxon>Eukaryota</taxon>
        <taxon>Viridiplantae</taxon>
        <taxon>Streptophyta</taxon>
        <taxon>Embryophyta</taxon>
        <taxon>Tracheophyta</taxon>
        <taxon>Spermatophyta</taxon>
        <taxon>Magnoliopsida</taxon>
        <taxon>eudicotyledons</taxon>
        <taxon>Gunneridae</taxon>
        <taxon>Pentapetalae</taxon>
        <taxon>rosids</taxon>
        <taxon>fabids</taxon>
        <taxon>Rosales</taxon>
        <taxon>Rhamnaceae</taxon>
        <taxon>Paliureae</taxon>
        <taxon>Ziziphus</taxon>
    </lineage>
</organism>
<gene>
    <name evidence="4" type="primary">LOC107423875</name>
</gene>
<dbReference type="Gene3D" id="3.80.10.10">
    <property type="entry name" value="Ribonuclease Inhibitor"/>
    <property type="match status" value="2"/>
</dbReference>
<dbReference type="GeneID" id="107423875"/>
<feature type="compositionally biased region" description="Low complexity" evidence="1">
    <location>
        <begin position="65"/>
        <end position="77"/>
    </location>
</feature>
<dbReference type="InterPro" id="IPR032675">
    <property type="entry name" value="LRR_dom_sf"/>
</dbReference>
<dbReference type="SUPFAM" id="SSF52047">
    <property type="entry name" value="RNI-like"/>
    <property type="match status" value="1"/>
</dbReference>
<sequence>MTVLRSREILPIKTTPKTPTRKRLRSIEPSTPAQKHEPPTSPTLYTLSSPSINPDPLSNPTSIHVGLGSDSVSVSGVTRRRSTRLASRVEPGERAAPTSMEGGRRRRKSGTRAVSTAEKEKGRSANGGETMDGEASCYPMGKKVSVGVDEVGIQKLEMDSSSADPVTELSEKESGLGGEEKVVIDVEEEEGLRDSKGKRKLNIDINLPAAASESCEDDDKGVLNLRSGKRVAKRRTGRSLEKEEDVLEDQGEIGQKKLVEDPWAASVSLEEDEEDDEAVSNLRLGKRVSKKRMGRVVGKGKKDDVQDKGKELDLELEPKTNSFSIQEAEAGGRRKGKRKMNGENEQDIIDSETPQEVPFGIQNLIDPEEAAAAYLNLIDTIEAQKRKEKGKEKLVETNFITISDDDELDLELGLSLGLGFESEIENPVNFMANSAVNVAADNVAPDEHQVGQTSSSSYAARMERPREGLGTERYREIADAFVKEKVVEKKKAEERVENHLVAAAAAAAPAEVGAKQDVEDWPGPFRTAMKIIRDRAKKFVPVDDSSLGDKGKRKPRPVIWTPKKRQDQDPVKRLAPSLLELCVMGLAKNADAIVSLEFVPDALRHWLCSILCGSRSMSTHFFQLLLNGSPTEIRVKNCSWLTEEQLENSLQGFDPSNLTVLQLDLCGRCLPDYVVLAALARSSNSMPKLTTLSLTGACRLSDVGLDALVSSAPHLRSINLSQCSFLTSSSINSLANSLGSKLRELYLDDCQSIVPMLTLPALKRLKQLEVLSLAGIESVCDDFITHFIRDHGTNMKKLVLTGCVNLTDSSLKAIAETCSQLSAIDLIKLCKLTDSTLGYLANGCQKMQTLKLCCNQFSDEGVAAFIQSSGEHLKELWLNNVKKVGYNTALSLARRSTRLHTLDLSWCRNLTDEALGLIVDNCLSMRLLKLFGCTQITNVFLDGHSNPHVKIVGLPMSKVLEDIMVPDPLGELHYFSVPSST</sequence>
<dbReference type="InterPro" id="IPR001611">
    <property type="entry name" value="Leu-rich_rpt"/>
</dbReference>
<feature type="region of interest" description="Disordered" evidence="1">
    <location>
        <begin position="1"/>
        <end position="139"/>
    </location>
</feature>
<dbReference type="KEGG" id="zju:107423875"/>
<proteinExistence type="predicted"/>
<reference evidence="4" key="1">
    <citation type="submission" date="2025-08" db="UniProtKB">
        <authorList>
            <consortium name="RefSeq"/>
        </authorList>
    </citation>
    <scope>IDENTIFICATION</scope>
    <source>
        <tissue evidence="4">Seedling</tissue>
    </source>
</reference>
<dbReference type="Pfam" id="PF13516">
    <property type="entry name" value="LRR_6"/>
    <property type="match status" value="1"/>
</dbReference>
<evidence type="ECO:0000313" key="4">
    <source>
        <dbReference type="RefSeq" id="XP_015889008.1"/>
    </source>
</evidence>
<dbReference type="PANTHER" id="PTHR13318">
    <property type="entry name" value="PARTNER OF PAIRED, ISOFORM B-RELATED"/>
    <property type="match status" value="1"/>
</dbReference>